<dbReference type="SUPFAM" id="SSF56219">
    <property type="entry name" value="DNase I-like"/>
    <property type="match status" value="1"/>
</dbReference>
<dbReference type="InterPro" id="IPR036691">
    <property type="entry name" value="Endo/exonu/phosph_ase_sf"/>
</dbReference>
<proteinExistence type="predicted"/>
<evidence type="ECO:0000313" key="3">
    <source>
        <dbReference type="EMBL" id="SCM59484.1"/>
    </source>
</evidence>
<dbReference type="AlphaFoldDB" id="A0A1G4GAA3"/>
<keyword evidence="1" id="KW-0472">Membrane</keyword>
<reference evidence="3 4" key="1">
    <citation type="submission" date="2016-08" db="EMBL/GenBank/DDBJ databases">
        <authorList>
            <person name="Seilhamer J.J."/>
        </authorList>
    </citation>
    <scope>NUCLEOTIDE SEQUENCE [LARGE SCALE GENOMIC DNA]</scope>
    <source>
        <strain evidence="3">ING2-E5A</strain>
    </source>
</reference>
<organism evidence="3 4">
    <name type="scientific">Petrimonas mucosa</name>
    <dbReference type="NCBI Taxonomy" id="1642646"/>
    <lineage>
        <taxon>Bacteria</taxon>
        <taxon>Pseudomonadati</taxon>
        <taxon>Bacteroidota</taxon>
        <taxon>Bacteroidia</taxon>
        <taxon>Bacteroidales</taxon>
        <taxon>Dysgonomonadaceae</taxon>
        <taxon>Petrimonas</taxon>
    </lineage>
</organism>
<keyword evidence="1" id="KW-1133">Transmembrane helix</keyword>
<dbReference type="GO" id="GO:0004527">
    <property type="term" value="F:exonuclease activity"/>
    <property type="evidence" value="ECO:0007669"/>
    <property type="project" value="UniProtKB-KW"/>
</dbReference>
<dbReference type="PROSITE" id="PS51257">
    <property type="entry name" value="PROKAR_LIPOPROTEIN"/>
    <property type="match status" value="1"/>
</dbReference>
<dbReference type="GO" id="GO:0006506">
    <property type="term" value="P:GPI anchor biosynthetic process"/>
    <property type="evidence" value="ECO:0007669"/>
    <property type="project" value="TreeGrafter"/>
</dbReference>
<dbReference type="GO" id="GO:0004519">
    <property type="term" value="F:endonuclease activity"/>
    <property type="evidence" value="ECO:0007669"/>
    <property type="project" value="UniProtKB-KW"/>
</dbReference>
<dbReference type="Proteomes" id="UP000178485">
    <property type="component" value="Chromosome i"/>
</dbReference>
<feature type="domain" description="Endonuclease/exonuclease/phosphatase" evidence="2">
    <location>
        <begin position="109"/>
        <end position="345"/>
    </location>
</feature>
<keyword evidence="1" id="KW-0812">Transmembrane</keyword>
<dbReference type="PANTHER" id="PTHR14859:SF15">
    <property type="entry name" value="ENDONUCLEASE_EXONUCLEASE_PHOSPHATASE DOMAIN-CONTAINING PROTEIN"/>
    <property type="match status" value="1"/>
</dbReference>
<keyword evidence="3" id="KW-0269">Exonuclease</keyword>
<dbReference type="InterPro" id="IPR051916">
    <property type="entry name" value="GPI-anchor_lipid_remodeler"/>
</dbReference>
<sequence>MKVGRVVLNRFLLLLAGLLSLIPAFMAVAGCYVSYLHPSRQPALHWLGHLLPILLMLNLVILLLWCWRRSRWAVVPIVALLNCIPYLTSIFNWPVGKTAPPERKVTVVSYNIRNEISKNILLDGQAFARFIEEQEADIVCLQEFPAGGAVREGLIVELTKLLPYYRIASQKPGSLIVALFSRYPIVEMQPVLFPDESGNISVWADLDLGGVKIRVFNNHLQTTSVNQNRVKPSFNLGSTYEQIVRLKRVVEKNGVIRARQADAVRREIDRSPYPVIVCSDFNTPPSYSYRVIKGRLRDSFRVAGKGYGYSYRYLRKLFRIDFVLYDPSVFRSTNYFSPELEYSDHKPIVATFDFTTDSASSLFLK</sequence>
<evidence type="ECO:0000259" key="2">
    <source>
        <dbReference type="Pfam" id="PF03372"/>
    </source>
</evidence>
<name>A0A1G4GAA3_9BACT</name>
<feature type="transmembrane region" description="Helical" evidence="1">
    <location>
        <begin position="43"/>
        <end position="65"/>
    </location>
</feature>
<dbReference type="PANTHER" id="PTHR14859">
    <property type="entry name" value="CALCOFLUOR WHITE HYPERSENSITIVE PROTEIN PRECURSOR"/>
    <property type="match status" value="1"/>
</dbReference>
<accession>A0A1G4GAA3</accession>
<evidence type="ECO:0000256" key="1">
    <source>
        <dbReference type="SAM" id="Phobius"/>
    </source>
</evidence>
<keyword evidence="3" id="KW-0540">Nuclease</keyword>
<dbReference type="STRING" id="1642646.ING2E5A_2688"/>
<gene>
    <name evidence="3" type="ORF">ING2E5A_2688</name>
</gene>
<dbReference type="GO" id="GO:0016020">
    <property type="term" value="C:membrane"/>
    <property type="evidence" value="ECO:0007669"/>
    <property type="project" value="GOC"/>
</dbReference>
<keyword evidence="3" id="KW-0255">Endonuclease</keyword>
<protein>
    <submittedName>
        <fullName evidence="3">Endonuclease/exonuclease/phosphatase family protein</fullName>
    </submittedName>
</protein>
<dbReference type="EMBL" id="LT608328">
    <property type="protein sequence ID" value="SCM59484.1"/>
    <property type="molecule type" value="Genomic_DNA"/>
</dbReference>
<feature type="transmembrane region" description="Helical" evidence="1">
    <location>
        <begin position="72"/>
        <end position="93"/>
    </location>
</feature>
<dbReference type="CDD" id="cd09084">
    <property type="entry name" value="EEP-2"/>
    <property type="match status" value="1"/>
</dbReference>
<keyword evidence="4" id="KW-1185">Reference proteome</keyword>
<dbReference type="Gene3D" id="3.60.10.10">
    <property type="entry name" value="Endonuclease/exonuclease/phosphatase"/>
    <property type="match status" value="1"/>
</dbReference>
<dbReference type="InterPro" id="IPR005135">
    <property type="entry name" value="Endo/exonuclease/phosphatase"/>
</dbReference>
<dbReference type="KEGG" id="pmuc:ING2E5A_2688"/>
<dbReference type="Pfam" id="PF03372">
    <property type="entry name" value="Exo_endo_phos"/>
    <property type="match status" value="1"/>
</dbReference>
<keyword evidence="3" id="KW-0378">Hydrolase</keyword>
<evidence type="ECO:0000313" key="4">
    <source>
        <dbReference type="Proteomes" id="UP000178485"/>
    </source>
</evidence>